<name>A0A0C2I7F6_THEKT</name>
<dbReference type="AlphaFoldDB" id="A0A0C2I7F6"/>
<reference evidence="2 3" key="1">
    <citation type="journal article" date="2014" name="Genome Biol. Evol.">
        <title>The genome of the myxosporean Thelohanellus kitauei shows adaptations to nutrient acquisition within its fish host.</title>
        <authorList>
            <person name="Yang Y."/>
            <person name="Xiong J."/>
            <person name="Zhou Z."/>
            <person name="Huo F."/>
            <person name="Miao W."/>
            <person name="Ran C."/>
            <person name="Liu Y."/>
            <person name="Zhang J."/>
            <person name="Feng J."/>
            <person name="Wang M."/>
            <person name="Wang M."/>
            <person name="Wang L."/>
            <person name="Yao B."/>
        </authorList>
    </citation>
    <scope>NUCLEOTIDE SEQUENCE [LARGE SCALE GENOMIC DNA]</scope>
    <source>
        <strain evidence="2">Wuqing</strain>
    </source>
</reference>
<dbReference type="Proteomes" id="UP000031668">
    <property type="component" value="Unassembled WGS sequence"/>
</dbReference>
<evidence type="ECO:0000313" key="2">
    <source>
        <dbReference type="EMBL" id="KII61123.1"/>
    </source>
</evidence>
<dbReference type="EMBL" id="JWZT01005379">
    <property type="protein sequence ID" value="KII61123.1"/>
    <property type="molecule type" value="Genomic_DNA"/>
</dbReference>
<comment type="caution">
    <text evidence="2">The sequence shown here is derived from an EMBL/GenBank/DDBJ whole genome shotgun (WGS) entry which is preliminary data.</text>
</comment>
<proteinExistence type="predicted"/>
<feature type="transmembrane region" description="Helical" evidence="1">
    <location>
        <begin position="75"/>
        <end position="95"/>
    </location>
</feature>
<keyword evidence="1" id="KW-0812">Transmembrane</keyword>
<evidence type="ECO:0000256" key="1">
    <source>
        <dbReference type="SAM" id="Phobius"/>
    </source>
</evidence>
<accession>A0A0C2I7F6</accession>
<keyword evidence="3" id="KW-1185">Reference proteome</keyword>
<sequence>MVRKALYSDFDEGGNIYRVIQREIMEIFEAIEAGYDDRENRETELNSIKNDNNFAIFVMEELAVLYVRLYGPTPWWVWIAVGLPFIASIYLAFVVTRNLCSFVRKFHQHPVVTCRVMSESANA</sequence>
<evidence type="ECO:0000313" key="3">
    <source>
        <dbReference type="Proteomes" id="UP000031668"/>
    </source>
</evidence>
<keyword evidence="1" id="KW-1133">Transmembrane helix</keyword>
<organism evidence="2 3">
    <name type="scientific">Thelohanellus kitauei</name>
    <name type="common">Myxosporean</name>
    <dbReference type="NCBI Taxonomy" id="669202"/>
    <lineage>
        <taxon>Eukaryota</taxon>
        <taxon>Metazoa</taxon>
        <taxon>Cnidaria</taxon>
        <taxon>Myxozoa</taxon>
        <taxon>Myxosporea</taxon>
        <taxon>Bivalvulida</taxon>
        <taxon>Platysporina</taxon>
        <taxon>Myxobolidae</taxon>
        <taxon>Thelohanellus</taxon>
    </lineage>
</organism>
<gene>
    <name evidence="2" type="ORF">RF11_05843</name>
</gene>
<keyword evidence="1" id="KW-0472">Membrane</keyword>
<protein>
    <submittedName>
        <fullName evidence="2">Uncharacterized protein</fullName>
    </submittedName>
</protein>